<dbReference type="RefSeq" id="WP_211936546.1">
    <property type="nucleotide sequence ID" value="NZ_CP073078.1"/>
</dbReference>
<keyword evidence="4" id="KW-0865">Zymogen</keyword>
<dbReference type="InterPro" id="IPR029055">
    <property type="entry name" value="Ntn_hydrolases_N"/>
</dbReference>
<evidence type="ECO:0000256" key="3">
    <source>
        <dbReference type="ARBA" id="ARBA00022801"/>
    </source>
</evidence>
<protein>
    <submittedName>
        <fullName evidence="7">Gamma-glutamyltransferase family protein</fullName>
    </submittedName>
</protein>
<dbReference type="GO" id="GO:0016787">
    <property type="term" value="F:hydrolase activity"/>
    <property type="evidence" value="ECO:0007669"/>
    <property type="project" value="UniProtKB-KW"/>
</dbReference>
<sequence length="581" mass="60316">MACVDRRPVGRLLAVFLALAALAAPTPPWAQEPPPASEPSVKAGFARHAMVAAANPLAVAAGVKVLKAGGSAIDAAVAVQAVLGLVEPQSSGVGGGSYLVYYDAKTKKTIAYDGREIAPAGAGPDLFLGADRKPLPFFTAVLSGRSTGVPGAIAMLSLAQKEHGRLAWKGLFADAERLARDGFVVSPRLSMFIHSRIPQASSPDAIAYFSKPDGTRMAAGDVLKNPAYAATLGRIAAEGPSALLSGKIAQDIVDRTHQGDYPGTLTLADFNAYSPHEAPALCRPYRAYEVCTPNDPSGGAGLLEGLGILAHTDIASRGPKDPQAWFEFAQASRLMYADRDYFIGDPAFVSVPTPGLLDPKYEASRAALIGETAGPTPSHGEPHGALARGPDATPEPGGTSHMVIVDAEGDVLSMTTTVESIFGSGRMVDGFFLNNQLTDFSFNPKAPDGTAAANAPGPHKRPRSSMAPVIVFDQKGQFVAALGSPGGPAILAYNLKALVGFLDWKLPMPEALALPNLIAHGDNYIAEVDKFPAGVVPALAARGMTLKHGFGEDSGLHGVARRPNGLEGGADPRREGVAQGY</sequence>
<dbReference type="PANTHER" id="PTHR43199">
    <property type="entry name" value="GLUTATHIONE HYDROLASE"/>
    <property type="match status" value="1"/>
</dbReference>
<evidence type="ECO:0000256" key="6">
    <source>
        <dbReference type="SAM" id="SignalP"/>
    </source>
</evidence>
<organism evidence="7 8">
    <name type="scientific">Phenylobacterium montanum</name>
    <dbReference type="NCBI Taxonomy" id="2823693"/>
    <lineage>
        <taxon>Bacteria</taxon>
        <taxon>Pseudomonadati</taxon>
        <taxon>Pseudomonadota</taxon>
        <taxon>Alphaproteobacteria</taxon>
        <taxon>Caulobacterales</taxon>
        <taxon>Caulobacteraceae</taxon>
        <taxon>Phenylobacterium</taxon>
    </lineage>
</organism>
<dbReference type="KEGG" id="caul:KCG34_15510"/>
<accession>A0A975FWD9</accession>
<keyword evidence="8" id="KW-1185">Reference proteome</keyword>
<evidence type="ECO:0000256" key="1">
    <source>
        <dbReference type="ARBA" id="ARBA00009381"/>
    </source>
</evidence>
<dbReference type="Pfam" id="PF01019">
    <property type="entry name" value="G_glu_transpept"/>
    <property type="match status" value="1"/>
</dbReference>
<feature type="chain" id="PRO_5037216797" evidence="6">
    <location>
        <begin position="31"/>
        <end position="581"/>
    </location>
</feature>
<feature type="region of interest" description="Disordered" evidence="5">
    <location>
        <begin position="553"/>
        <end position="581"/>
    </location>
</feature>
<evidence type="ECO:0000313" key="8">
    <source>
        <dbReference type="Proteomes" id="UP000676409"/>
    </source>
</evidence>
<dbReference type="Gene3D" id="1.10.246.130">
    <property type="match status" value="1"/>
</dbReference>
<gene>
    <name evidence="7" type="ORF">KCG34_15510</name>
</gene>
<dbReference type="EMBL" id="CP073078">
    <property type="protein sequence ID" value="QUD86494.1"/>
    <property type="molecule type" value="Genomic_DNA"/>
</dbReference>
<proteinExistence type="inferred from homology"/>
<dbReference type="InterPro" id="IPR043138">
    <property type="entry name" value="GGT_lsub"/>
</dbReference>
<keyword evidence="3" id="KW-0378">Hydrolase</keyword>
<feature type="signal peptide" evidence="6">
    <location>
        <begin position="1"/>
        <end position="30"/>
    </location>
</feature>
<dbReference type="InterPro" id="IPR043137">
    <property type="entry name" value="GGT_ssub_C"/>
</dbReference>
<keyword evidence="6" id="KW-0732">Signal</keyword>
<evidence type="ECO:0000256" key="4">
    <source>
        <dbReference type="ARBA" id="ARBA00023145"/>
    </source>
</evidence>
<evidence type="ECO:0000256" key="2">
    <source>
        <dbReference type="ARBA" id="ARBA00022679"/>
    </source>
</evidence>
<feature type="region of interest" description="Disordered" evidence="5">
    <location>
        <begin position="371"/>
        <end position="397"/>
    </location>
</feature>
<dbReference type="PRINTS" id="PR01210">
    <property type="entry name" value="GGTRANSPTASE"/>
</dbReference>
<reference evidence="7" key="1">
    <citation type="submission" date="2021-04" db="EMBL/GenBank/DDBJ databases">
        <title>The complete genome sequence of Caulobacter sp. S6.</title>
        <authorList>
            <person name="Tang Y."/>
            <person name="Ouyang W."/>
            <person name="Liu Q."/>
            <person name="Huang B."/>
            <person name="Guo Z."/>
            <person name="Lei P."/>
        </authorList>
    </citation>
    <scope>NUCLEOTIDE SEQUENCE</scope>
    <source>
        <strain evidence="7">S6</strain>
    </source>
</reference>
<dbReference type="PANTHER" id="PTHR43199:SF1">
    <property type="entry name" value="GLUTATHIONE HYDROLASE PROENZYME"/>
    <property type="match status" value="1"/>
</dbReference>
<name>A0A975FWD9_9CAUL</name>
<dbReference type="AlphaFoldDB" id="A0A975FWD9"/>
<evidence type="ECO:0000313" key="7">
    <source>
        <dbReference type="EMBL" id="QUD86494.1"/>
    </source>
</evidence>
<comment type="similarity">
    <text evidence="1">Belongs to the gamma-glutamyltransferase family.</text>
</comment>
<evidence type="ECO:0000256" key="5">
    <source>
        <dbReference type="SAM" id="MobiDB-lite"/>
    </source>
</evidence>
<dbReference type="InterPro" id="IPR051792">
    <property type="entry name" value="GGT_bact"/>
</dbReference>
<dbReference type="Proteomes" id="UP000676409">
    <property type="component" value="Chromosome"/>
</dbReference>
<feature type="compositionally biased region" description="Basic and acidic residues" evidence="5">
    <location>
        <begin position="570"/>
        <end position="581"/>
    </location>
</feature>
<dbReference type="Gene3D" id="3.60.20.40">
    <property type="match status" value="1"/>
</dbReference>
<keyword evidence="2" id="KW-0808">Transferase</keyword>
<dbReference type="SUPFAM" id="SSF56235">
    <property type="entry name" value="N-terminal nucleophile aminohydrolases (Ntn hydrolases)"/>
    <property type="match status" value="1"/>
</dbReference>
<dbReference type="GO" id="GO:0016740">
    <property type="term" value="F:transferase activity"/>
    <property type="evidence" value="ECO:0007669"/>
    <property type="project" value="UniProtKB-KW"/>
</dbReference>